<evidence type="ECO:0000313" key="1">
    <source>
        <dbReference type="EMBL" id="KKB13272.1"/>
    </source>
</evidence>
<dbReference type="AlphaFoldDB" id="A0A0F5FYL2"/>
<proteinExistence type="predicted"/>
<dbReference type="OrthoDB" id="7948154at2"/>
<dbReference type="Proteomes" id="UP000033632">
    <property type="component" value="Unassembled WGS sequence"/>
</dbReference>
<evidence type="ECO:0008006" key="3">
    <source>
        <dbReference type="Google" id="ProtNLM"/>
    </source>
</evidence>
<dbReference type="EMBL" id="JZEX01000042">
    <property type="protein sequence ID" value="KKB13272.1"/>
    <property type="molecule type" value="Genomic_DNA"/>
</dbReference>
<comment type="caution">
    <text evidence="1">The sequence shown here is derived from an EMBL/GenBank/DDBJ whole genome shotgun (WGS) entry which is preliminary data.</text>
</comment>
<dbReference type="SUPFAM" id="SSF46785">
    <property type="entry name" value="Winged helix' DNA-binding domain"/>
    <property type="match status" value="1"/>
</dbReference>
<dbReference type="InterPro" id="IPR036390">
    <property type="entry name" value="WH_DNA-bd_sf"/>
</dbReference>
<gene>
    <name evidence="1" type="ORF">VE25_02785</name>
</gene>
<dbReference type="RefSeq" id="WP_046107067.1">
    <property type="nucleotide sequence ID" value="NZ_JZEX01000042.1"/>
</dbReference>
<accession>A0A0F5FYL2</accession>
<keyword evidence="2" id="KW-1185">Reference proteome</keyword>
<evidence type="ECO:0000313" key="2">
    <source>
        <dbReference type="Proteomes" id="UP000033632"/>
    </source>
</evidence>
<dbReference type="InterPro" id="IPR036388">
    <property type="entry name" value="WH-like_DNA-bd_sf"/>
</dbReference>
<dbReference type="PATRIC" id="fig|443610.3.peg.3035"/>
<sequence>MSKPSSRSTLYRLIEAGQLARKALLVPVIERGLEPGDDAVLFVLGRSGISEAELASELAQTDGQLEARIARLLERDLVRRQAVGPELTPGLALTERGLRIRNALAEHWSELEEALLGDMKKKKRQALGDALQRFIDLLRF</sequence>
<reference evidence="1 2" key="1">
    <citation type="submission" date="2015-03" db="EMBL/GenBank/DDBJ databases">
        <authorList>
            <person name="Hassan Y.I."/>
            <person name="Lepp D."/>
            <person name="Li X.-Z."/>
            <person name="Zhou T."/>
        </authorList>
    </citation>
    <scope>NUCLEOTIDE SEQUENCE [LARGE SCALE GENOMIC DNA]</scope>
    <source>
        <strain evidence="1 2">BD-c194</strain>
    </source>
</reference>
<dbReference type="Gene3D" id="1.10.10.10">
    <property type="entry name" value="Winged helix-like DNA-binding domain superfamily/Winged helix DNA-binding domain"/>
    <property type="match status" value="1"/>
</dbReference>
<dbReference type="STRING" id="443610.VE25_02785"/>
<protein>
    <recommendedName>
        <fullName evidence="3">HTH marR-type domain-containing protein</fullName>
    </recommendedName>
</protein>
<organism evidence="1 2">
    <name type="scientific">Devosia geojensis</name>
    <dbReference type="NCBI Taxonomy" id="443610"/>
    <lineage>
        <taxon>Bacteria</taxon>
        <taxon>Pseudomonadati</taxon>
        <taxon>Pseudomonadota</taxon>
        <taxon>Alphaproteobacteria</taxon>
        <taxon>Hyphomicrobiales</taxon>
        <taxon>Devosiaceae</taxon>
        <taxon>Devosia</taxon>
    </lineage>
</organism>
<name>A0A0F5FYL2_9HYPH</name>